<dbReference type="SUPFAM" id="SSF46689">
    <property type="entry name" value="Homeodomain-like"/>
    <property type="match status" value="1"/>
</dbReference>
<evidence type="ECO:0000256" key="4">
    <source>
        <dbReference type="PROSITE-ProRule" id="PRU00335"/>
    </source>
</evidence>
<dbReference type="InterPro" id="IPR050109">
    <property type="entry name" value="HTH-type_TetR-like_transc_reg"/>
</dbReference>
<keyword evidence="3" id="KW-0804">Transcription</keyword>
<dbReference type="PRINTS" id="PR00455">
    <property type="entry name" value="HTHTETR"/>
</dbReference>
<dbReference type="PROSITE" id="PS50977">
    <property type="entry name" value="HTH_TETR_2"/>
    <property type="match status" value="1"/>
</dbReference>
<proteinExistence type="predicted"/>
<sequence length="199" mass="23009">MKQTERKHLAIIEAAKAEFIEHGFVAANMDRISLVAEVSKRTLYRHFDSKETLFISVLRIIQESVNENVQYQFDPEKPLKSQLVEITRHEVDVLYNTYGMSLSRIIVMEFIRQPELAKNLVKDLYSTNAIAEWFKLAIEAKAIVDKDVSLLTNIYTSLFQGLFFWPQMMELAPLCEGEKVEKNINTVVDVFLTSFALKK</sequence>
<keyword evidence="2 4" id="KW-0238">DNA-binding</keyword>
<dbReference type="Gene3D" id="1.10.10.60">
    <property type="entry name" value="Homeodomain-like"/>
    <property type="match status" value="1"/>
</dbReference>
<dbReference type="InterPro" id="IPR039536">
    <property type="entry name" value="TetR_C_Proteobacteria"/>
</dbReference>
<name>A0A0D8N0U6_PHOLE</name>
<evidence type="ECO:0000256" key="1">
    <source>
        <dbReference type="ARBA" id="ARBA00023015"/>
    </source>
</evidence>
<dbReference type="OrthoDB" id="116240at2"/>
<dbReference type="Proteomes" id="UP000240410">
    <property type="component" value="Unassembled WGS sequence"/>
</dbReference>
<feature type="DNA-binding region" description="H-T-H motif" evidence="4">
    <location>
        <begin position="28"/>
        <end position="47"/>
    </location>
</feature>
<protein>
    <submittedName>
        <fullName evidence="5">TetR/AcrR family transcriptional regulator</fullName>
    </submittedName>
</protein>
<accession>A0A0D8N0U6</accession>
<dbReference type="STRING" id="553611.GCA_001557755_03375"/>
<evidence type="ECO:0000256" key="3">
    <source>
        <dbReference type="ARBA" id="ARBA00023163"/>
    </source>
</evidence>
<dbReference type="Pfam" id="PF00440">
    <property type="entry name" value="TetR_N"/>
    <property type="match status" value="1"/>
</dbReference>
<dbReference type="Gene3D" id="1.10.357.10">
    <property type="entry name" value="Tetracycline Repressor, domain 2"/>
    <property type="match status" value="1"/>
</dbReference>
<evidence type="ECO:0000313" key="5">
    <source>
        <dbReference type="EMBL" id="PSV91958.1"/>
    </source>
</evidence>
<gene>
    <name evidence="5" type="ORF">CTM89_06120</name>
</gene>
<dbReference type="InterPro" id="IPR009057">
    <property type="entry name" value="Homeodomain-like_sf"/>
</dbReference>
<dbReference type="AlphaFoldDB" id="A0A0D8N0U6"/>
<comment type="caution">
    <text evidence="5">The sequence shown here is derived from an EMBL/GenBank/DDBJ whole genome shotgun (WGS) entry which is preliminary data.</text>
</comment>
<dbReference type="EMBL" id="PYOJ01000005">
    <property type="protein sequence ID" value="PSV91958.1"/>
    <property type="molecule type" value="Genomic_DNA"/>
</dbReference>
<dbReference type="FunFam" id="1.10.10.60:FF:000141">
    <property type="entry name" value="TetR family transcriptional regulator"/>
    <property type="match status" value="1"/>
</dbReference>
<keyword evidence="1" id="KW-0805">Transcription regulation</keyword>
<reference evidence="5 6" key="1">
    <citation type="submission" date="2018-03" db="EMBL/GenBank/DDBJ databases">
        <title>Whole genome sequencing of Histamine producing bacteria.</title>
        <authorList>
            <person name="Butler K."/>
        </authorList>
    </citation>
    <scope>NUCLEOTIDE SEQUENCE [LARGE SCALE GENOMIC DNA]</scope>
    <source>
        <strain evidence="5 6">ATCC 33979</strain>
    </source>
</reference>
<dbReference type="InterPro" id="IPR001647">
    <property type="entry name" value="HTH_TetR"/>
</dbReference>
<dbReference type="Pfam" id="PF14246">
    <property type="entry name" value="TetR_C_7"/>
    <property type="match status" value="1"/>
</dbReference>
<dbReference type="RefSeq" id="WP_045068826.1">
    <property type="nucleotide sequence ID" value="NZ_JADQAT010000048.1"/>
</dbReference>
<evidence type="ECO:0000256" key="2">
    <source>
        <dbReference type="ARBA" id="ARBA00023125"/>
    </source>
</evidence>
<dbReference type="PANTHER" id="PTHR30328">
    <property type="entry name" value="TRANSCRIPTIONAL REPRESSOR"/>
    <property type="match status" value="1"/>
</dbReference>
<dbReference type="GO" id="GO:0003677">
    <property type="term" value="F:DNA binding"/>
    <property type="evidence" value="ECO:0007669"/>
    <property type="project" value="UniProtKB-UniRule"/>
</dbReference>
<dbReference type="PANTHER" id="PTHR30328:SF54">
    <property type="entry name" value="HTH-TYPE TRANSCRIPTIONAL REPRESSOR SCO4008"/>
    <property type="match status" value="1"/>
</dbReference>
<evidence type="ECO:0000313" key="6">
    <source>
        <dbReference type="Proteomes" id="UP000240410"/>
    </source>
</evidence>
<organism evidence="5 6">
    <name type="scientific">Photobacterium leiognathi</name>
    <dbReference type="NCBI Taxonomy" id="553611"/>
    <lineage>
        <taxon>Bacteria</taxon>
        <taxon>Pseudomonadati</taxon>
        <taxon>Pseudomonadota</taxon>
        <taxon>Gammaproteobacteria</taxon>
        <taxon>Vibrionales</taxon>
        <taxon>Vibrionaceae</taxon>
        <taxon>Photobacterium</taxon>
    </lineage>
</organism>